<dbReference type="FunFam" id="3.40.50.300:FF:001443">
    <property type="entry name" value="ABC transporter, ATP-binding protein"/>
    <property type="match status" value="1"/>
</dbReference>
<evidence type="ECO:0000256" key="6">
    <source>
        <dbReference type="ARBA" id="ARBA00023136"/>
    </source>
</evidence>
<keyword evidence="5 7" id="KW-1133">Transmembrane helix</keyword>
<reference evidence="10 11" key="1">
    <citation type="submission" date="2020-01" db="EMBL/GenBank/DDBJ databases">
        <title>Genomic analysis of Aminipila sp. CBA3637.</title>
        <authorList>
            <person name="Kim Y.B."/>
            <person name="Roh S.W."/>
        </authorList>
    </citation>
    <scope>NUCLEOTIDE SEQUENCE [LARGE SCALE GENOMIC DNA]</scope>
    <source>
        <strain evidence="10 11">CBA3637</strain>
    </source>
</reference>
<keyword evidence="6 7" id="KW-0472">Membrane</keyword>
<dbReference type="Gene3D" id="3.40.50.300">
    <property type="entry name" value="P-loop containing nucleotide triphosphate hydrolases"/>
    <property type="match status" value="1"/>
</dbReference>
<dbReference type="GO" id="GO:0016887">
    <property type="term" value="F:ATP hydrolysis activity"/>
    <property type="evidence" value="ECO:0007669"/>
    <property type="project" value="InterPro"/>
</dbReference>
<dbReference type="InterPro" id="IPR027417">
    <property type="entry name" value="P-loop_NTPase"/>
</dbReference>
<evidence type="ECO:0000256" key="5">
    <source>
        <dbReference type="ARBA" id="ARBA00022989"/>
    </source>
</evidence>
<dbReference type="PROSITE" id="PS00211">
    <property type="entry name" value="ABC_TRANSPORTER_1"/>
    <property type="match status" value="1"/>
</dbReference>
<keyword evidence="4 10" id="KW-0067">ATP-binding</keyword>
<evidence type="ECO:0000256" key="3">
    <source>
        <dbReference type="ARBA" id="ARBA00022741"/>
    </source>
</evidence>
<feature type="domain" description="ABC transmembrane type-1" evidence="9">
    <location>
        <begin position="22"/>
        <end position="307"/>
    </location>
</feature>
<evidence type="ECO:0000259" key="9">
    <source>
        <dbReference type="PROSITE" id="PS50929"/>
    </source>
</evidence>
<keyword evidence="2 7" id="KW-0812">Transmembrane</keyword>
<dbReference type="SMART" id="SM00382">
    <property type="entry name" value="AAA"/>
    <property type="match status" value="1"/>
</dbReference>
<evidence type="ECO:0000256" key="7">
    <source>
        <dbReference type="SAM" id="Phobius"/>
    </source>
</evidence>
<dbReference type="InterPro" id="IPR003439">
    <property type="entry name" value="ABC_transporter-like_ATP-bd"/>
</dbReference>
<dbReference type="GO" id="GO:0005524">
    <property type="term" value="F:ATP binding"/>
    <property type="evidence" value="ECO:0007669"/>
    <property type="project" value="UniProtKB-KW"/>
</dbReference>
<comment type="subcellular location">
    <subcellularLocation>
        <location evidence="1">Cell membrane</location>
        <topology evidence="1">Multi-pass membrane protein</topology>
    </subcellularLocation>
</comment>
<dbReference type="SUPFAM" id="SSF52540">
    <property type="entry name" value="P-loop containing nucleoside triphosphate hydrolases"/>
    <property type="match status" value="1"/>
</dbReference>
<name>A0A6P1MI54_9FIRM</name>
<feature type="transmembrane region" description="Helical" evidence="7">
    <location>
        <begin position="139"/>
        <end position="158"/>
    </location>
</feature>
<feature type="transmembrane region" description="Helical" evidence="7">
    <location>
        <begin position="164"/>
        <end position="182"/>
    </location>
</feature>
<feature type="domain" description="ABC transporter" evidence="8">
    <location>
        <begin position="337"/>
        <end position="576"/>
    </location>
</feature>
<gene>
    <name evidence="10" type="ORF">Ami3637_15470</name>
</gene>
<evidence type="ECO:0000313" key="10">
    <source>
        <dbReference type="EMBL" id="QHI73587.1"/>
    </source>
</evidence>
<dbReference type="Gene3D" id="1.20.1560.10">
    <property type="entry name" value="ABC transporter type 1, transmembrane domain"/>
    <property type="match status" value="1"/>
</dbReference>
<dbReference type="InterPro" id="IPR011527">
    <property type="entry name" value="ABC1_TM_dom"/>
</dbReference>
<dbReference type="CDD" id="cd07346">
    <property type="entry name" value="ABC_6TM_exporters"/>
    <property type="match status" value="1"/>
</dbReference>
<organism evidence="10 11">
    <name type="scientific">Aminipila terrae</name>
    <dbReference type="NCBI Taxonomy" id="2697030"/>
    <lineage>
        <taxon>Bacteria</taxon>
        <taxon>Bacillati</taxon>
        <taxon>Bacillota</taxon>
        <taxon>Clostridia</taxon>
        <taxon>Peptostreptococcales</taxon>
        <taxon>Anaerovoracaceae</taxon>
        <taxon>Aminipila</taxon>
    </lineage>
</organism>
<dbReference type="PROSITE" id="PS50893">
    <property type="entry name" value="ABC_TRANSPORTER_2"/>
    <property type="match status" value="1"/>
</dbReference>
<dbReference type="EMBL" id="CP047591">
    <property type="protein sequence ID" value="QHI73587.1"/>
    <property type="molecule type" value="Genomic_DNA"/>
</dbReference>
<dbReference type="Pfam" id="PF00005">
    <property type="entry name" value="ABC_tran"/>
    <property type="match status" value="1"/>
</dbReference>
<proteinExistence type="predicted"/>
<dbReference type="GO" id="GO:0005886">
    <property type="term" value="C:plasma membrane"/>
    <property type="evidence" value="ECO:0007669"/>
    <property type="project" value="UniProtKB-SubCell"/>
</dbReference>
<protein>
    <submittedName>
        <fullName evidence="10">ATP-binding cassette domain-containing protein</fullName>
    </submittedName>
</protein>
<dbReference type="InterPro" id="IPR039421">
    <property type="entry name" value="Type_1_exporter"/>
</dbReference>
<dbReference type="InterPro" id="IPR036640">
    <property type="entry name" value="ABC1_TM_sf"/>
</dbReference>
<sequence>MIQFLRNKFALSEKGAKDLLKAIFACTLTDLSFMFPVGLLYMVVKALSISYTGGIDKVLPVYVYIAISVLLLGIIWICERRQYNATFLASYEESAEQRISIAEKLRKIPLSFFGKKDLSDLTTTIMSDCAGVETAFSHFIPELFGAIISLLFVSIGLFLCGWKLAVSLLWVVPVAFAITILGRKQQDKVNKLHEDSKLERADSIQECLETVREIKANNQSESYLAKLDQILKESERINISAELNTAIFVISSQMMLRVGIATLILVGASQILTGNADFLTLLVFLIAASRVFDPLAIALQNLAAIFSTELKINRMKEIENEKIQMGENQPEFSCYDICFEHVDFSYDSKDTEKKDKVLDGISFTAKQGEVTALVGPSGGGKSTVSKLAARFWDIQSGKITVGGNDISQIEPEELLKNYAIVFQDVVLFNNTVMENIRLGRRGATDEEVLKAAAMAMCDEFIQKMPNGYQTIIGENGSALSGGERQRISIARALLKDAPIVLLDEATASLDVENESKVQKAISRLVKNKTVLVIAHRMRTIAGADHIVVLNEGRVHEEGTHEELLKSRGIYNKLWNLQTKSAEWTL</sequence>
<dbReference type="PANTHER" id="PTHR24221:SF397">
    <property type="entry name" value="ABC TRANSPORTER, ATP-BINDING TRANSMEMBRANE PROTEIN"/>
    <property type="match status" value="1"/>
</dbReference>
<dbReference type="PROSITE" id="PS50929">
    <property type="entry name" value="ABC_TM1F"/>
    <property type="match status" value="1"/>
</dbReference>
<keyword evidence="3" id="KW-0547">Nucleotide-binding</keyword>
<dbReference type="InterPro" id="IPR003593">
    <property type="entry name" value="AAA+_ATPase"/>
</dbReference>
<dbReference type="AlphaFoldDB" id="A0A6P1MI54"/>
<keyword evidence="11" id="KW-1185">Reference proteome</keyword>
<dbReference type="Pfam" id="PF00664">
    <property type="entry name" value="ABC_membrane"/>
    <property type="match status" value="1"/>
</dbReference>
<dbReference type="GO" id="GO:0140359">
    <property type="term" value="F:ABC-type transporter activity"/>
    <property type="evidence" value="ECO:0007669"/>
    <property type="project" value="InterPro"/>
</dbReference>
<dbReference type="RefSeq" id="WP_162363352.1">
    <property type="nucleotide sequence ID" value="NZ_CP047591.1"/>
</dbReference>
<accession>A0A6P1MI54</accession>
<evidence type="ECO:0000259" key="8">
    <source>
        <dbReference type="PROSITE" id="PS50893"/>
    </source>
</evidence>
<evidence type="ECO:0000313" key="11">
    <source>
        <dbReference type="Proteomes" id="UP000463883"/>
    </source>
</evidence>
<evidence type="ECO:0000256" key="2">
    <source>
        <dbReference type="ARBA" id="ARBA00022692"/>
    </source>
</evidence>
<evidence type="ECO:0000256" key="1">
    <source>
        <dbReference type="ARBA" id="ARBA00004651"/>
    </source>
</evidence>
<dbReference type="KEGG" id="amic:Ami3637_15470"/>
<dbReference type="InterPro" id="IPR017871">
    <property type="entry name" value="ABC_transporter-like_CS"/>
</dbReference>
<feature type="transmembrane region" description="Helical" evidence="7">
    <location>
        <begin position="61"/>
        <end position="78"/>
    </location>
</feature>
<dbReference type="SUPFAM" id="SSF90123">
    <property type="entry name" value="ABC transporter transmembrane region"/>
    <property type="match status" value="1"/>
</dbReference>
<dbReference type="GO" id="GO:0034040">
    <property type="term" value="F:ATPase-coupled lipid transmembrane transporter activity"/>
    <property type="evidence" value="ECO:0007669"/>
    <property type="project" value="TreeGrafter"/>
</dbReference>
<feature type="transmembrane region" description="Helical" evidence="7">
    <location>
        <begin position="20"/>
        <end position="41"/>
    </location>
</feature>
<dbReference type="PANTHER" id="PTHR24221">
    <property type="entry name" value="ATP-BINDING CASSETTE SUB-FAMILY B"/>
    <property type="match status" value="1"/>
</dbReference>
<evidence type="ECO:0000256" key="4">
    <source>
        <dbReference type="ARBA" id="ARBA00022840"/>
    </source>
</evidence>
<dbReference type="Proteomes" id="UP000463883">
    <property type="component" value="Chromosome"/>
</dbReference>